<evidence type="ECO:0000259" key="3">
    <source>
        <dbReference type="Pfam" id="PF26109"/>
    </source>
</evidence>
<dbReference type="InterPro" id="IPR026881">
    <property type="entry name" value="WYL_dom"/>
</dbReference>
<evidence type="ECO:0000313" key="5">
    <source>
        <dbReference type="Proteomes" id="UP000185062"/>
    </source>
</evidence>
<dbReference type="AlphaFoldDB" id="A0A1N6GVW9"/>
<accession>A0A1N6GVW9</accession>
<evidence type="ECO:0000259" key="2">
    <source>
        <dbReference type="Pfam" id="PF26107"/>
    </source>
</evidence>
<dbReference type="InterPro" id="IPR059019">
    <property type="entry name" value="WHD_CapW"/>
</dbReference>
<evidence type="ECO:0000259" key="1">
    <source>
        <dbReference type="Pfam" id="PF13280"/>
    </source>
</evidence>
<feature type="domain" description="DNA-binding transcriptional repressor CapW winged helix-turn-helix" evidence="3">
    <location>
        <begin position="16"/>
        <end position="87"/>
    </location>
</feature>
<dbReference type="Pfam" id="PF26107">
    <property type="entry name" value="BrxR_CTD"/>
    <property type="match status" value="1"/>
</dbReference>
<dbReference type="PROSITE" id="PS52050">
    <property type="entry name" value="WYL"/>
    <property type="match status" value="1"/>
</dbReference>
<dbReference type="InterPro" id="IPR051534">
    <property type="entry name" value="CBASS_pafABC_assoc_protein"/>
</dbReference>
<dbReference type="InterPro" id="IPR059020">
    <property type="entry name" value="CapW_CTD"/>
</dbReference>
<dbReference type="PIRSF" id="PIRSF015558">
    <property type="entry name" value="Txn_reg_DeoR_prd"/>
    <property type="match status" value="1"/>
</dbReference>
<dbReference type="PANTHER" id="PTHR34580">
    <property type="match status" value="1"/>
</dbReference>
<organism evidence="4 5">
    <name type="scientific">Nitrosomonas cryotolerans ATCC 49181</name>
    <dbReference type="NCBI Taxonomy" id="1131553"/>
    <lineage>
        <taxon>Bacteria</taxon>
        <taxon>Pseudomonadati</taxon>
        <taxon>Pseudomonadota</taxon>
        <taxon>Betaproteobacteria</taxon>
        <taxon>Nitrosomonadales</taxon>
        <taxon>Nitrosomonadaceae</taxon>
        <taxon>Nitrosomonas</taxon>
    </lineage>
</organism>
<protein>
    <submittedName>
        <fullName evidence="4">WYL domain-containing protein</fullName>
    </submittedName>
</protein>
<dbReference type="EMBL" id="FSRO01000001">
    <property type="protein sequence ID" value="SIO11693.1"/>
    <property type="molecule type" value="Genomic_DNA"/>
</dbReference>
<feature type="domain" description="DNA-binding transcriptional repressor CapW C-terminal dimerisation" evidence="2">
    <location>
        <begin position="212"/>
        <end position="284"/>
    </location>
</feature>
<name>A0A1N6GVW9_9PROT</name>
<evidence type="ECO:0000313" key="4">
    <source>
        <dbReference type="EMBL" id="SIO11693.1"/>
    </source>
</evidence>
<dbReference type="Pfam" id="PF26109">
    <property type="entry name" value="WHD_BrxR"/>
    <property type="match status" value="1"/>
</dbReference>
<dbReference type="Proteomes" id="UP000185062">
    <property type="component" value="Unassembled WGS sequence"/>
</dbReference>
<gene>
    <name evidence="4" type="ORF">SAMN02743940_0892</name>
</gene>
<proteinExistence type="predicted"/>
<dbReference type="STRING" id="44575.SAMN05216419_100299"/>
<dbReference type="InterPro" id="IPR016634">
    <property type="entry name" value="CapW-like"/>
</dbReference>
<dbReference type="RefSeq" id="WP_028460673.1">
    <property type="nucleotide sequence ID" value="NZ_FSRO01000001.1"/>
</dbReference>
<reference evidence="4 5" key="1">
    <citation type="submission" date="2016-12" db="EMBL/GenBank/DDBJ databases">
        <authorList>
            <person name="Song W.-J."/>
            <person name="Kurnit D.M."/>
        </authorList>
    </citation>
    <scope>NUCLEOTIDE SEQUENCE [LARGE SCALE GENOMIC DNA]</scope>
    <source>
        <strain evidence="4 5">ATCC 49181</strain>
    </source>
</reference>
<dbReference type="Pfam" id="PF13280">
    <property type="entry name" value="WYL"/>
    <property type="match status" value="1"/>
</dbReference>
<dbReference type="eggNOG" id="COG2378">
    <property type="taxonomic scope" value="Bacteria"/>
</dbReference>
<feature type="domain" description="WYL" evidence="1">
    <location>
        <begin position="125"/>
        <end position="189"/>
    </location>
</feature>
<keyword evidence="5" id="KW-1185">Reference proteome</keyword>
<dbReference type="PANTHER" id="PTHR34580:SF3">
    <property type="entry name" value="PROTEIN PAFB"/>
    <property type="match status" value="1"/>
</dbReference>
<sequence length="292" mass="33353">MPQHTALTLEYQSHAQRERLAFIDFCLQYHGAVGRGELMAHFGTAVASGARDFALYRERAPNNLVLRHGNKRYYRTDCFQPLFHHDSRAVLNTLAHGFDDGLTMPQVESGFCEDVPDLIASSQGVLATLSRAINQGQAVRLAYLPLNSGQSERVIVPHSIINNGQRWHVRGFCRKQNQFRDFVCTRVTNSHINDTPVVAHEQQVADTEWNHWLTLELVPHPGHRHPEAVALDFNMSRENNQPVRRLKIRVARAGYLLHHWQVDLSPDHHLPAHEYHLWLSNSNTICHNTLAL</sequence>